<organism evidence="2 3">
    <name type="scientific">Alectoria fallacina</name>
    <dbReference type="NCBI Taxonomy" id="1903189"/>
    <lineage>
        <taxon>Eukaryota</taxon>
        <taxon>Fungi</taxon>
        <taxon>Dikarya</taxon>
        <taxon>Ascomycota</taxon>
        <taxon>Pezizomycotina</taxon>
        <taxon>Lecanoromycetes</taxon>
        <taxon>OSLEUM clade</taxon>
        <taxon>Lecanoromycetidae</taxon>
        <taxon>Lecanorales</taxon>
        <taxon>Lecanorineae</taxon>
        <taxon>Parmeliaceae</taxon>
        <taxon>Alectoria</taxon>
    </lineage>
</organism>
<sequence>MASEQDSAVRFITVFEAITFAPLVMVGLLILLAAWLAILEAFSWFWYKLHEYRARQALGHALAQNMDNGSVESGPRRGEGIGNSTEEFLMPVNAVTEERVWWAIYL</sequence>
<gene>
    <name evidence="2" type="ORF">ALECFALPRED_005225</name>
</gene>
<feature type="transmembrane region" description="Helical" evidence="1">
    <location>
        <begin position="20"/>
        <end position="47"/>
    </location>
</feature>
<reference evidence="2" key="1">
    <citation type="submission" date="2021-03" db="EMBL/GenBank/DDBJ databases">
        <authorList>
            <person name="Tagirdzhanova G."/>
        </authorList>
    </citation>
    <scope>NUCLEOTIDE SEQUENCE</scope>
</reference>
<keyword evidence="1" id="KW-0472">Membrane</keyword>
<keyword evidence="1" id="KW-1133">Transmembrane helix</keyword>
<dbReference type="EMBL" id="CAJPDR010000322">
    <property type="protein sequence ID" value="CAF9932150.1"/>
    <property type="molecule type" value="Genomic_DNA"/>
</dbReference>
<evidence type="ECO:0000313" key="2">
    <source>
        <dbReference type="EMBL" id="CAF9932150.1"/>
    </source>
</evidence>
<keyword evidence="1" id="KW-0812">Transmembrane</keyword>
<dbReference type="AlphaFoldDB" id="A0A8H3IX94"/>
<accession>A0A8H3IX94</accession>
<comment type="caution">
    <text evidence="2">The sequence shown here is derived from an EMBL/GenBank/DDBJ whole genome shotgun (WGS) entry which is preliminary data.</text>
</comment>
<protein>
    <submittedName>
        <fullName evidence="2">Uncharacterized protein</fullName>
    </submittedName>
</protein>
<evidence type="ECO:0000256" key="1">
    <source>
        <dbReference type="SAM" id="Phobius"/>
    </source>
</evidence>
<dbReference type="Proteomes" id="UP000664203">
    <property type="component" value="Unassembled WGS sequence"/>
</dbReference>
<name>A0A8H3IX94_9LECA</name>
<evidence type="ECO:0000313" key="3">
    <source>
        <dbReference type="Proteomes" id="UP000664203"/>
    </source>
</evidence>
<keyword evidence="3" id="KW-1185">Reference proteome</keyword>
<proteinExistence type="predicted"/>